<dbReference type="Proteomes" id="UP000091918">
    <property type="component" value="Unassembled WGS sequence"/>
</dbReference>
<dbReference type="Pfam" id="PF08297">
    <property type="entry name" value="U3_snoRNA_assoc"/>
    <property type="match status" value="1"/>
</dbReference>
<dbReference type="AlphaFoldDB" id="A0A1B7P5X5"/>
<evidence type="ECO:0000313" key="3">
    <source>
        <dbReference type="Proteomes" id="UP000091918"/>
    </source>
</evidence>
<keyword evidence="3" id="KW-1185">Reference proteome</keyword>
<dbReference type="GO" id="GO:0006364">
    <property type="term" value="P:rRNA processing"/>
    <property type="evidence" value="ECO:0007669"/>
    <property type="project" value="InterPro"/>
</dbReference>
<comment type="caution">
    <text evidence="2">The sequence shown here is derived from an EMBL/GenBank/DDBJ whole genome shotgun (WGS) entry which is preliminary data.</text>
</comment>
<feature type="compositionally biased region" description="Basic and acidic residues" evidence="1">
    <location>
        <begin position="212"/>
        <end position="242"/>
    </location>
</feature>
<proteinExistence type="predicted"/>
<accession>A0A1B7P5X5</accession>
<evidence type="ECO:0000313" key="2">
    <source>
        <dbReference type="EMBL" id="OAX84403.1"/>
    </source>
</evidence>
<feature type="compositionally biased region" description="Low complexity" evidence="1">
    <location>
        <begin position="55"/>
        <end position="65"/>
    </location>
</feature>
<gene>
    <name evidence="2" type="ORF">ACJ72_01235</name>
</gene>
<feature type="region of interest" description="Disordered" evidence="1">
    <location>
        <begin position="356"/>
        <end position="377"/>
    </location>
</feature>
<dbReference type="InterPro" id="IPR013268">
    <property type="entry name" value="UTP16"/>
</dbReference>
<dbReference type="GO" id="GO:0030515">
    <property type="term" value="F:snoRNA binding"/>
    <property type="evidence" value="ECO:0007669"/>
    <property type="project" value="InterPro"/>
</dbReference>
<organism evidence="2 3">
    <name type="scientific">Emergomyces africanus</name>
    <dbReference type="NCBI Taxonomy" id="1955775"/>
    <lineage>
        <taxon>Eukaryota</taxon>
        <taxon>Fungi</taxon>
        <taxon>Dikarya</taxon>
        <taxon>Ascomycota</taxon>
        <taxon>Pezizomycotina</taxon>
        <taxon>Eurotiomycetes</taxon>
        <taxon>Eurotiomycetidae</taxon>
        <taxon>Onygenales</taxon>
        <taxon>Ajellomycetaceae</taxon>
        <taxon>Emergomyces</taxon>
    </lineage>
</organism>
<feature type="compositionally biased region" description="Polar residues" evidence="1">
    <location>
        <begin position="274"/>
        <end position="284"/>
    </location>
</feature>
<feature type="compositionally biased region" description="Polar residues" evidence="1">
    <location>
        <begin position="129"/>
        <end position="142"/>
    </location>
</feature>
<sequence>MLSHFVTAARGLFARQDSGAEEESPHSPDQSTNPIPLNPSREMVTGTRRTVFPVAAEAADSSSASKGKRKIAPSKQEAESQAPKRRKQRGSNNNITSPAAQPVDERGNVVKKLPFRTADSSDVVDPETLPSSENSDPSNGVSNDADEATMHSNTKAIHVRFGSEDPSPELNSHSQHGHVTEEAMTKAPLDSEDSDDDDDAPETVDNAAQLRKLKEASRKEAQAKQRTDAANREKRRERDQRLKAQAASKPAPPSKGHAPSIPQDRSAKQDEILSESSATLQGSISKPIRSLPTLLPDEILNAEPSSDHATLPSPPYETESHLVDKMPMSKKHKFLDKVEKKAKDVKIGGTSIRVLESSNGSGPGLVSLPPKSSKGSRRVRESLMAGNRSLLGGGSLRRIAGGSSGFVRK</sequence>
<dbReference type="EMBL" id="LGUA01000079">
    <property type="protein sequence ID" value="OAX84403.1"/>
    <property type="molecule type" value="Genomic_DNA"/>
</dbReference>
<feature type="compositionally biased region" description="Low complexity" evidence="1">
    <location>
        <begin position="243"/>
        <end position="260"/>
    </location>
</feature>
<reference evidence="2 3" key="1">
    <citation type="submission" date="2015-07" db="EMBL/GenBank/DDBJ databases">
        <title>Emmonsia species relationships and genome sequence.</title>
        <authorList>
            <person name="Cuomo C.A."/>
            <person name="Schwartz I.S."/>
            <person name="Kenyon C."/>
            <person name="de Hoog G.S."/>
            <person name="Govender N.P."/>
            <person name="Botha A."/>
            <person name="Moreno L."/>
            <person name="de Vries M."/>
            <person name="Munoz J.F."/>
            <person name="Stielow J.B."/>
        </authorList>
    </citation>
    <scope>NUCLEOTIDE SEQUENCE [LARGE SCALE GENOMIC DNA]</scope>
    <source>
        <strain evidence="2 3">CBS 136260</strain>
    </source>
</reference>
<name>A0A1B7P5X5_9EURO</name>
<feature type="region of interest" description="Disordered" evidence="1">
    <location>
        <begin position="1"/>
        <end position="328"/>
    </location>
</feature>
<protein>
    <submittedName>
        <fullName evidence="2">Uncharacterized protein</fullName>
    </submittedName>
</protein>
<dbReference type="STRING" id="1658172.A0A1B7P5X5"/>
<evidence type="ECO:0000256" key="1">
    <source>
        <dbReference type="SAM" id="MobiDB-lite"/>
    </source>
</evidence>
<feature type="compositionally biased region" description="Acidic residues" evidence="1">
    <location>
        <begin position="190"/>
        <end position="202"/>
    </location>
</feature>
<dbReference type="OrthoDB" id="5423707at2759"/>
<feature type="compositionally biased region" description="Polar residues" evidence="1">
    <location>
        <begin position="90"/>
        <end position="99"/>
    </location>
</feature>